<accession>A0A444WUG8</accession>
<keyword evidence="2" id="KW-1185">Reference proteome</keyword>
<protein>
    <submittedName>
        <fullName evidence="1">Uncharacterized protein</fullName>
    </submittedName>
</protein>
<organism evidence="1 2">
    <name type="scientific">Arachis hypogaea</name>
    <name type="common">Peanut</name>
    <dbReference type="NCBI Taxonomy" id="3818"/>
    <lineage>
        <taxon>Eukaryota</taxon>
        <taxon>Viridiplantae</taxon>
        <taxon>Streptophyta</taxon>
        <taxon>Embryophyta</taxon>
        <taxon>Tracheophyta</taxon>
        <taxon>Spermatophyta</taxon>
        <taxon>Magnoliopsida</taxon>
        <taxon>eudicotyledons</taxon>
        <taxon>Gunneridae</taxon>
        <taxon>Pentapetalae</taxon>
        <taxon>rosids</taxon>
        <taxon>fabids</taxon>
        <taxon>Fabales</taxon>
        <taxon>Fabaceae</taxon>
        <taxon>Papilionoideae</taxon>
        <taxon>50 kb inversion clade</taxon>
        <taxon>dalbergioids sensu lato</taxon>
        <taxon>Dalbergieae</taxon>
        <taxon>Pterocarpus clade</taxon>
        <taxon>Arachis</taxon>
    </lineage>
</organism>
<sequence length="109" mass="12887">MQINLQQETSRLIVAIGRMKSLKCVRCQMDWSMLSTSVVNDVTGVDRISCRHVFAYCANQRLDWQVYVHDVYKMDQVRQATRKSYYVTFLQRSSIRTESVPETRYQRSP</sequence>
<evidence type="ECO:0000313" key="1">
    <source>
        <dbReference type="EMBL" id="RYQ81083.1"/>
    </source>
</evidence>
<evidence type="ECO:0000313" key="2">
    <source>
        <dbReference type="Proteomes" id="UP000289738"/>
    </source>
</evidence>
<reference evidence="1 2" key="1">
    <citation type="submission" date="2019-01" db="EMBL/GenBank/DDBJ databases">
        <title>Sequencing of cultivated peanut Arachis hypogaea provides insights into genome evolution and oil improvement.</title>
        <authorList>
            <person name="Chen X."/>
        </authorList>
    </citation>
    <scope>NUCLEOTIDE SEQUENCE [LARGE SCALE GENOMIC DNA]</scope>
    <source>
        <strain evidence="2">cv. Fuhuasheng</strain>
        <tissue evidence="1">Leaves</tissue>
    </source>
</reference>
<dbReference type="EMBL" id="SDMP01000021">
    <property type="protein sequence ID" value="RYQ81083.1"/>
    <property type="molecule type" value="Genomic_DNA"/>
</dbReference>
<name>A0A444WUG8_ARAHY</name>
<comment type="caution">
    <text evidence="1">The sequence shown here is derived from an EMBL/GenBank/DDBJ whole genome shotgun (WGS) entry which is preliminary data.</text>
</comment>
<dbReference type="AlphaFoldDB" id="A0A444WUG8"/>
<gene>
    <name evidence="1" type="ORF">Ahy_Scaffold1g107089</name>
</gene>
<dbReference type="Proteomes" id="UP000289738">
    <property type="component" value="Unassembled WGS sequence"/>
</dbReference>
<proteinExistence type="predicted"/>